<keyword evidence="3" id="KW-0560">Oxidoreductase</keyword>
<keyword evidence="9" id="KW-1185">Reference proteome</keyword>
<dbReference type="AlphaFoldDB" id="A0A2N3WVX0"/>
<gene>
    <name evidence="8" type="ORF">ATK86_0034</name>
</gene>
<dbReference type="EMBL" id="PJMW01000001">
    <property type="protein sequence ID" value="PKV98029.1"/>
    <property type="molecule type" value="Genomic_DNA"/>
</dbReference>
<evidence type="ECO:0000259" key="7">
    <source>
        <dbReference type="Pfam" id="PF02668"/>
    </source>
</evidence>
<comment type="similarity">
    <text evidence="1">Belongs to the clavaminate synthase family.</text>
</comment>
<dbReference type="SUPFAM" id="SSF51197">
    <property type="entry name" value="Clavaminate synthase-like"/>
    <property type="match status" value="1"/>
</dbReference>
<feature type="binding site" evidence="5">
    <location>
        <position position="304"/>
    </location>
    <ligand>
        <name>2-oxoglutarate</name>
        <dbReference type="ChEBI" id="CHEBI:16810"/>
    </ligand>
</feature>
<dbReference type="Gene3D" id="3.60.130.10">
    <property type="entry name" value="Clavaminate synthase-like"/>
    <property type="match status" value="1"/>
</dbReference>
<keyword evidence="2 6" id="KW-0479">Metal-binding</keyword>
<keyword evidence="4 6" id="KW-0408">Iron</keyword>
<evidence type="ECO:0000256" key="2">
    <source>
        <dbReference type="ARBA" id="ARBA00022723"/>
    </source>
</evidence>
<feature type="domain" description="TauD/TfdA-like" evidence="7">
    <location>
        <begin position="57"/>
        <end position="305"/>
    </location>
</feature>
<dbReference type="InterPro" id="IPR014503">
    <property type="entry name" value="Clavaminate_syn-like"/>
</dbReference>
<dbReference type="InterPro" id="IPR042098">
    <property type="entry name" value="TauD-like_sf"/>
</dbReference>
<evidence type="ECO:0000256" key="4">
    <source>
        <dbReference type="ARBA" id="ARBA00023004"/>
    </source>
</evidence>
<protein>
    <submittedName>
        <fullName evidence="8">TfdA family taurine catabolism dioxygenase TauD</fullName>
    </submittedName>
</protein>
<comment type="caution">
    <text evidence="8">The sequence shown here is derived from an EMBL/GenBank/DDBJ whole genome shotgun (WGS) entry which is preliminary data.</text>
</comment>
<sequence>MSIATNSGTRSLEMRILSTNGRVFLHQLGTTLAAAYGGLSNPRCRQSIAALAANIDGELREKIRPPTGDSGVCVVRGLHIDEQAVGRTAPIWAAVDGAASLPLDLQMLLLASMIGEPFGWQGQQEGRLVNNVMPAKGYETVQTGASSEILLSPHTEDAFHPHRSHVFLLACVRNFEGVATTISSIRDTELSDSDIEILSRPTIPILPDLTYGDLEKWGDPVPIPTLWERSDGLCMRYDPDYTPWAEADPDYRAAYERLGRELERVSRRLVLEPGDVAIVDNDMVVHGRVPFTARFDGTDRWLKRVNISMPDRPRPVAELTENGYDQQVDYLSLELK</sequence>
<dbReference type="OrthoDB" id="3872700at2"/>
<accession>A0A2N3WVX0</accession>
<evidence type="ECO:0000313" key="9">
    <source>
        <dbReference type="Proteomes" id="UP000233766"/>
    </source>
</evidence>
<proteinExistence type="inferred from homology"/>
<feature type="binding site" evidence="6">
    <location>
        <position position="286"/>
    </location>
    <ligand>
        <name>Fe cation</name>
        <dbReference type="ChEBI" id="CHEBI:24875"/>
    </ligand>
</feature>
<organism evidence="8 9">
    <name type="scientific">Nocardia fluminea</name>
    <dbReference type="NCBI Taxonomy" id="134984"/>
    <lineage>
        <taxon>Bacteria</taxon>
        <taxon>Bacillati</taxon>
        <taxon>Actinomycetota</taxon>
        <taxon>Actinomycetes</taxon>
        <taxon>Mycobacteriales</taxon>
        <taxon>Nocardiaceae</taxon>
        <taxon>Nocardia</taxon>
    </lineage>
</organism>
<evidence type="ECO:0000256" key="3">
    <source>
        <dbReference type="ARBA" id="ARBA00023002"/>
    </source>
</evidence>
<feature type="binding site" evidence="5">
    <location>
        <position position="300"/>
    </location>
    <ligand>
        <name>2-oxoglutarate</name>
        <dbReference type="ChEBI" id="CHEBI:16810"/>
    </ligand>
</feature>
<evidence type="ECO:0000313" key="8">
    <source>
        <dbReference type="EMBL" id="PKV98029.1"/>
    </source>
</evidence>
<keyword evidence="8" id="KW-0223">Dioxygenase</keyword>
<feature type="binding site" evidence="6">
    <location>
        <position position="154"/>
    </location>
    <ligand>
        <name>Fe cation</name>
        <dbReference type="ChEBI" id="CHEBI:24875"/>
    </ligand>
</feature>
<feature type="binding site" evidence="5">
    <location>
        <position position="180"/>
    </location>
    <ligand>
        <name>2-oxoglutarate</name>
        <dbReference type="ChEBI" id="CHEBI:16810"/>
    </ligand>
</feature>
<reference evidence="8 9" key="1">
    <citation type="submission" date="2017-12" db="EMBL/GenBank/DDBJ databases">
        <title>Sequencing the genomes of 1000 Actinobacteria strains.</title>
        <authorList>
            <person name="Klenk H.-P."/>
        </authorList>
    </citation>
    <scope>NUCLEOTIDE SEQUENCE [LARGE SCALE GENOMIC DNA]</scope>
    <source>
        <strain evidence="8 9">DSM 44489</strain>
    </source>
</reference>
<dbReference type="RefSeq" id="WP_101462555.1">
    <property type="nucleotide sequence ID" value="NZ_PJMW01000001.1"/>
</dbReference>
<dbReference type="PIRSF" id="PIRSF019543">
    <property type="entry name" value="Clavaminate_syn"/>
    <property type="match status" value="1"/>
</dbReference>
<evidence type="ECO:0000256" key="6">
    <source>
        <dbReference type="PIRSR" id="PIRSR019543-2"/>
    </source>
</evidence>
<dbReference type="GO" id="GO:0005506">
    <property type="term" value="F:iron ion binding"/>
    <property type="evidence" value="ECO:0007669"/>
    <property type="project" value="InterPro"/>
</dbReference>
<evidence type="ECO:0000256" key="1">
    <source>
        <dbReference type="ARBA" id="ARBA00008425"/>
    </source>
</evidence>
<name>A0A2N3WVX0_9NOCA</name>
<feature type="binding site" evidence="6">
    <location>
        <position position="156"/>
    </location>
    <ligand>
        <name>Fe cation</name>
        <dbReference type="ChEBI" id="CHEBI:24875"/>
    </ligand>
</feature>
<dbReference type="Pfam" id="PF02668">
    <property type="entry name" value="TauD"/>
    <property type="match status" value="1"/>
</dbReference>
<evidence type="ECO:0000256" key="5">
    <source>
        <dbReference type="PIRSR" id="PIRSR019543-1"/>
    </source>
</evidence>
<dbReference type="GO" id="GO:0051213">
    <property type="term" value="F:dioxygenase activity"/>
    <property type="evidence" value="ECO:0007669"/>
    <property type="project" value="UniProtKB-KW"/>
</dbReference>
<dbReference type="InterPro" id="IPR003819">
    <property type="entry name" value="TauD/TfdA-like"/>
</dbReference>
<dbReference type="Proteomes" id="UP000233766">
    <property type="component" value="Unassembled WGS sequence"/>
</dbReference>